<keyword evidence="1" id="KW-0812">Transmembrane</keyword>
<dbReference type="EMBL" id="JAUSUD010000004">
    <property type="protein sequence ID" value="MDQ0230197.1"/>
    <property type="molecule type" value="Genomic_DNA"/>
</dbReference>
<evidence type="ECO:0000313" key="2">
    <source>
        <dbReference type="EMBL" id="MDQ0230197.1"/>
    </source>
</evidence>
<evidence type="ECO:0000256" key="1">
    <source>
        <dbReference type="SAM" id="Phobius"/>
    </source>
</evidence>
<proteinExistence type="predicted"/>
<comment type="caution">
    <text evidence="2">The sequence shown here is derived from an EMBL/GenBank/DDBJ whole genome shotgun (WGS) entry which is preliminary data.</text>
</comment>
<organism evidence="2 3">
    <name type="scientific">Metabacillus malikii</name>
    <dbReference type="NCBI Taxonomy" id="1504265"/>
    <lineage>
        <taxon>Bacteria</taxon>
        <taxon>Bacillati</taxon>
        <taxon>Bacillota</taxon>
        <taxon>Bacilli</taxon>
        <taxon>Bacillales</taxon>
        <taxon>Bacillaceae</taxon>
        <taxon>Metabacillus</taxon>
    </lineage>
</organism>
<feature type="transmembrane region" description="Helical" evidence="1">
    <location>
        <begin position="33"/>
        <end position="51"/>
    </location>
</feature>
<evidence type="ECO:0000313" key="3">
    <source>
        <dbReference type="Proteomes" id="UP001234495"/>
    </source>
</evidence>
<feature type="transmembrane region" description="Helical" evidence="1">
    <location>
        <begin position="7"/>
        <end position="27"/>
    </location>
</feature>
<gene>
    <name evidence="2" type="ORF">J2S19_001449</name>
</gene>
<protein>
    <submittedName>
        <fullName evidence="2">Uncharacterized protein</fullName>
    </submittedName>
</protein>
<name>A0ABT9ZEB8_9BACI</name>
<accession>A0ABT9ZEB8</accession>
<sequence length="55" mass="6632">MNTIAKYARLIYLLAILLMFVKTFYPIKQVYNIVFNILFVLIVIPVLFIEYKFKK</sequence>
<dbReference type="Proteomes" id="UP001234495">
    <property type="component" value="Unassembled WGS sequence"/>
</dbReference>
<keyword evidence="1" id="KW-0472">Membrane</keyword>
<reference evidence="2 3" key="1">
    <citation type="submission" date="2023-07" db="EMBL/GenBank/DDBJ databases">
        <title>Genomic Encyclopedia of Type Strains, Phase IV (KMG-IV): sequencing the most valuable type-strain genomes for metagenomic binning, comparative biology and taxonomic classification.</title>
        <authorList>
            <person name="Goeker M."/>
        </authorList>
    </citation>
    <scope>NUCLEOTIDE SEQUENCE [LARGE SCALE GENOMIC DNA]</scope>
    <source>
        <strain evidence="2 3">DSM 29005</strain>
    </source>
</reference>
<dbReference type="RefSeq" id="WP_307339121.1">
    <property type="nucleotide sequence ID" value="NZ_JAUSUD010000004.1"/>
</dbReference>
<keyword evidence="1" id="KW-1133">Transmembrane helix</keyword>
<keyword evidence="3" id="KW-1185">Reference proteome</keyword>